<feature type="region of interest" description="Disordered" evidence="1">
    <location>
        <begin position="1"/>
        <end position="27"/>
    </location>
</feature>
<dbReference type="AlphaFoldDB" id="A0A6G0W702"/>
<dbReference type="OrthoDB" id="1739706at2759"/>
<evidence type="ECO:0000256" key="1">
    <source>
        <dbReference type="SAM" id="MobiDB-lite"/>
    </source>
</evidence>
<keyword evidence="2" id="KW-0812">Transmembrane</keyword>
<evidence type="ECO:0000313" key="3">
    <source>
        <dbReference type="EMBL" id="KAF0722824.1"/>
    </source>
</evidence>
<evidence type="ECO:0000256" key="2">
    <source>
        <dbReference type="SAM" id="Phobius"/>
    </source>
</evidence>
<sequence length="140" mass="15988">MFSLFNKNKTNSSVTTKNSTNDQLQEEDNINDPIIQSSIKSNKTNIVEHNCNDLGNIETGPIRPILTVYPKTKYGPQFRSFSTEYFNTYSWLEYSIMCDAILCAMQYFVMLVGCLVIKIRKILGQQYDLITGTNDLTPHS</sequence>
<proteinExistence type="predicted"/>
<feature type="transmembrane region" description="Helical" evidence="2">
    <location>
        <begin position="94"/>
        <end position="117"/>
    </location>
</feature>
<protein>
    <submittedName>
        <fullName evidence="3">Zinc finger MYM-type protein 1-like</fullName>
    </submittedName>
</protein>
<name>A0A6G0W702_APHCR</name>
<evidence type="ECO:0000313" key="4">
    <source>
        <dbReference type="Proteomes" id="UP000478052"/>
    </source>
</evidence>
<organism evidence="3 4">
    <name type="scientific">Aphis craccivora</name>
    <name type="common">Cowpea aphid</name>
    <dbReference type="NCBI Taxonomy" id="307492"/>
    <lineage>
        <taxon>Eukaryota</taxon>
        <taxon>Metazoa</taxon>
        <taxon>Ecdysozoa</taxon>
        <taxon>Arthropoda</taxon>
        <taxon>Hexapoda</taxon>
        <taxon>Insecta</taxon>
        <taxon>Pterygota</taxon>
        <taxon>Neoptera</taxon>
        <taxon>Paraneoptera</taxon>
        <taxon>Hemiptera</taxon>
        <taxon>Sternorrhyncha</taxon>
        <taxon>Aphidomorpha</taxon>
        <taxon>Aphidoidea</taxon>
        <taxon>Aphididae</taxon>
        <taxon>Aphidini</taxon>
        <taxon>Aphis</taxon>
        <taxon>Aphis</taxon>
    </lineage>
</organism>
<comment type="caution">
    <text evidence="3">The sequence shown here is derived from an EMBL/GenBank/DDBJ whole genome shotgun (WGS) entry which is preliminary data.</text>
</comment>
<feature type="compositionally biased region" description="Low complexity" evidence="1">
    <location>
        <begin position="1"/>
        <end position="21"/>
    </location>
</feature>
<keyword evidence="2" id="KW-1133">Transmembrane helix</keyword>
<accession>A0A6G0W702</accession>
<keyword evidence="2" id="KW-0472">Membrane</keyword>
<reference evidence="3 4" key="1">
    <citation type="submission" date="2019-08" db="EMBL/GenBank/DDBJ databases">
        <title>Whole genome of Aphis craccivora.</title>
        <authorList>
            <person name="Voronova N.V."/>
            <person name="Shulinski R.S."/>
            <person name="Bandarenka Y.V."/>
            <person name="Zhorov D.G."/>
            <person name="Warner D."/>
        </authorList>
    </citation>
    <scope>NUCLEOTIDE SEQUENCE [LARGE SCALE GENOMIC DNA]</scope>
    <source>
        <strain evidence="3">180601</strain>
        <tissue evidence="3">Whole Body</tissue>
    </source>
</reference>
<dbReference type="Proteomes" id="UP000478052">
    <property type="component" value="Unassembled WGS sequence"/>
</dbReference>
<gene>
    <name evidence="3" type="ORF">FWK35_00029863</name>
</gene>
<keyword evidence="4" id="KW-1185">Reference proteome</keyword>
<dbReference type="EMBL" id="VUJU01009029">
    <property type="protein sequence ID" value="KAF0722824.1"/>
    <property type="molecule type" value="Genomic_DNA"/>
</dbReference>